<evidence type="ECO:0000256" key="6">
    <source>
        <dbReference type="ARBA" id="ARBA00022847"/>
    </source>
</evidence>
<sequence>MAGGSGFELEASVTTIESKITLTVVITCIVAASSGLIFGYDLGISGGVTTMMPFLQKFFPDILKKAASAEQNTYCVYDSQMLTLFTSSLYLAGLVTSLVASQVTSSLGRKNTILLGGVIFLLGGAINGGAQNIAMLIIGRILLGFGIGFTNQATPLYLSEIAPPKWRGALSTSFQFFIQIGVLVAGCINYVTANHPSGWRISLGLAVVPATMITIGAFIICDTPNSLVERGKIDQAREALHKVRGSTNVEPELEELVRQSQHAKSMKQEPFVTIFERQYRPHLVIAIVIPLFQQLTGINMVAFYAPNLFQSMGFGHKAALFANIILGFVNIFAIIVFSSIVDRVGRRVLFIAGGIQMLVSQIAVAFVMAKATGVHGTSSISKGNAALLLVLMSFYSAGFGWSWGPLLWIIPSEIFPLKIRTTGQSIAVAVQFLTIFLLSQTFLTMLCHLKFGAFLFHGTWIVVMTLFIMLFLPETKGLHLDSIYDIWCKHWYWRYYAKREVLQNQH</sequence>
<comment type="similarity">
    <text evidence="2 9">Belongs to the major facilitator superfamily. Sugar transporter (TC 2.A.1.1) family.</text>
</comment>
<dbReference type="SUPFAM" id="SSF103473">
    <property type="entry name" value="MFS general substrate transporter"/>
    <property type="match status" value="1"/>
</dbReference>
<keyword evidence="4 12" id="KW-0762">Sugar transport</keyword>
<evidence type="ECO:0000256" key="8">
    <source>
        <dbReference type="ARBA" id="ARBA00023136"/>
    </source>
</evidence>
<feature type="transmembrane region" description="Helical" evidence="10">
    <location>
        <begin position="136"/>
        <end position="158"/>
    </location>
</feature>
<evidence type="ECO:0000256" key="9">
    <source>
        <dbReference type="RuleBase" id="RU003346"/>
    </source>
</evidence>
<dbReference type="InterPro" id="IPR003663">
    <property type="entry name" value="Sugar/inositol_transpt"/>
</dbReference>
<evidence type="ECO:0000256" key="1">
    <source>
        <dbReference type="ARBA" id="ARBA00004141"/>
    </source>
</evidence>
<evidence type="ECO:0000256" key="10">
    <source>
        <dbReference type="SAM" id="Phobius"/>
    </source>
</evidence>
<dbReference type="EMBL" id="ASHM01024414">
    <property type="protein sequence ID" value="PNX72259.1"/>
    <property type="molecule type" value="Genomic_DNA"/>
</dbReference>
<dbReference type="PROSITE" id="PS00217">
    <property type="entry name" value="SUGAR_TRANSPORT_2"/>
    <property type="match status" value="1"/>
</dbReference>
<dbReference type="GO" id="GO:0015145">
    <property type="term" value="F:monosaccharide transmembrane transporter activity"/>
    <property type="evidence" value="ECO:0007669"/>
    <property type="project" value="InterPro"/>
</dbReference>
<dbReference type="InterPro" id="IPR045262">
    <property type="entry name" value="STP/PLT_plant"/>
</dbReference>
<dbReference type="PROSITE" id="PS50850">
    <property type="entry name" value="MFS"/>
    <property type="match status" value="1"/>
</dbReference>
<feature type="transmembrane region" description="Helical" evidence="10">
    <location>
        <begin position="81"/>
        <end position="100"/>
    </location>
</feature>
<evidence type="ECO:0000313" key="12">
    <source>
        <dbReference type="EMBL" id="PNX72259.1"/>
    </source>
</evidence>
<evidence type="ECO:0000259" key="11">
    <source>
        <dbReference type="PROSITE" id="PS50850"/>
    </source>
</evidence>
<proteinExistence type="inferred from homology"/>
<feature type="transmembrane region" description="Helical" evidence="10">
    <location>
        <begin position="388"/>
        <end position="410"/>
    </location>
</feature>
<feature type="transmembrane region" description="Helical" evidence="10">
    <location>
        <begin position="20"/>
        <end position="40"/>
    </location>
</feature>
<keyword evidence="7 10" id="KW-1133">Transmembrane helix</keyword>
<feature type="transmembrane region" description="Helical" evidence="10">
    <location>
        <begin position="170"/>
        <end position="193"/>
    </location>
</feature>
<keyword evidence="5 10" id="KW-0812">Transmembrane</keyword>
<feature type="transmembrane region" description="Helical" evidence="10">
    <location>
        <begin position="318"/>
        <end position="341"/>
    </location>
</feature>
<comment type="caution">
    <text evidence="12">The sequence shown here is derived from an EMBL/GenBank/DDBJ whole genome shotgun (WGS) entry which is preliminary data.</text>
</comment>
<evidence type="ECO:0000256" key="3">
    <source>
        <dbReference type="ARBA" id="ARBA00022448"/>
    </source>
</evidence>
<reference evidence="12 13" key="2">
    <citation type="journal article" date="2017" name="Front. Plant Sci.">
        <title>Gene Classification and Mining of Molecular Markers Useful in Red Clover (Trifolium pratense) Breeding.</title>
        <authorList>
            <person name="Istvanek J."/>
            <person name="Dluhosova J."/>
            <person name="Dluhos P."/>
            <person name="Patkova L."/>
            <person name="Nedelnik J."/>
            <person name="Repkova J."/>
        </authorList>
    </citation>
    <scope>NUCLEOTIDE SEQUENCE [LARGE SCALE GENOMIC DNA]</scope>
    <source>
        <strain evidence="13">cv. Tatra</strain>
        <tissue evidence="12">Young leaves</tissue>
    </source>
</reference>
<reference evidence="12 13" key="1">
    <citation type="journal article" date="2014" name="Am. J. Bot.">
        <title>Genome assembly and annotation for red clover (Trifolium pratense; Fabaceae).</title>
        <authorList>
            <person name="Istvanek J."/>
            <person name="Jaros M."/>
            <person name="Krenek A."/>
            <person name="Repkova J."/>
        </authorList>
    </citation>
    <scope>NUCLEOTIDE SEQUENCE [LARGE SCALE GENOMIC DNA]</scope>
    <source>
        <strain evidence="13">cv. Tatra</strain>
        <tissue evidence="12">Young leaves</tissue>
    </source>
</reference>
<organism evidence="12 13">
    <name type="scientific">Trifolium pratense</name>
    <name type="common">Red clover</name>
    <dbReference type="NCBI Taxonomy" id="57577"/>
    <lineage>
        <taxon>Eukaryota</taxon>
        <taxon>Viridiplantae</taxon>
        <taxon>Streptophyta</taxon>
        <taxon>Embryophyta</taxon>
        <taxon>Tracheophyta</taxon>
        <taxon>Spermatophyta</taxon>
        <taxon>Magnoliopsida</taxon>
        <taxon>eudicotyledons</taxon>
        <taxon>Gunneridae</taxon>
        <taxon>Pentapetalae</taxon>
        <taxon>rosids</taxon>
        <taxon>fabids</taxon>
        <taxon>Fabales</taxon>
        <taxon>Fabaceae</taxon>
        <taxon>Papilionoideae</taxon>
        <taxon>50 kb inversion clade</taxon>
        <taxon>NPAAA clade</taxon>
        <taxon>Hologalegina</taxon>
        <taxon>IRL clade</taxon>
        <taxon>Trifolieae</taxon>
        <taxon>Trifolium</taxon>
    </lineage>
</organism>
<dbReference type="InterPro" id="IPR005828">
    <property type="entry name" value="MFS_sugar_transport-like"/>
</dbReference>
<feature type="transmembrane region" description="Helical" evidence="10">
    <location>
        <begin position="422"/>
        <end position="445"/>
    </location>
</feature>
<feature type="transmembrane region" description="Helical" evidence="10">
    <location>
        <begin position="348"/>
        <end position="368"/>
    </location>
</feature>
<keyword evidence="3 9" id="KW-0813">Transport</keyword>
<gene>
    <name evidence="12" type="ORF">L195_g028149</name>
</gene>
<dbReference type="InterPro" id="IPR020846">
    <property type="entry name" value="MFS_dom"/>
</dbReference>
<dbReference type="PANTHER" id="PTHR23500">
    <property type="entry name" value="SOLUTE CARRIER FAMILY 2, FACILITATED GLUCOSE TRANSPORTER"/>
    <property type="match status" value="1"/>
</dbReference>
<evidence type="ECO:0000313" key="13">
    <source>
        <dbReference type="Proteomes" id="UP000236291"/>
    </source>
</evidence>
<accession>A0A2K3L163</accession>
<dbReference type="PANTHER" id="PTHR23500:SF44">
    <property type="entry name" value="SUGAR TRANSPORT PROTEIN 5"/>
    <property type="match status" value="1"/>
</dbReference>
<keyword evidence="8 10" id="KW-0472">Membrane</keyword>
<keyword evidence="6" id="KW-0769">Symport</keyword>
<dbReference type="GO" id="GO:0016020">
    <property type="term" value="C:membrane"/>
    <property type="evidence" value="ECO:0007669"/>
    <property type="project" value="UniProtKB-SubCell"/>
</dbReference>
<feature type="transmembrane region" description="Helical" evidence="10">
    <location>
        <begin position="451"/>
        <end position="472"/>
    </location>
</feature>
<name>A0A2K3L163_TRIPR</name>
<dbReference type="InterPro" id="IPR044778">
    <property type="entry name" value="MFS_STP/MST-like_plant"/>
</dbReference>
<dbReference type="Proteomes" id="UP000236291">
    <property type="component" value="Unassembled WGS sequence"/>
</dbReference>
<dbReference type="InterPro" id="IPR005829">
    <property type="entry name" value="Sugar_transporter_CS"/>
</dbReference>
<dbReference type="InterPro" id="IPR036259">
    <property type="entry name" value="MFS_trans_sf"/>
</dbReference>
<feature type="transmembrane region" description="Helical" evidence="10">
    <location>
        <begin position="199"/>
        <end position="221"/>
    </location>
</feature>
<protein>
    <submittedName>
        <fullName evidence="12">Sugar transport protein 5-like</fullName>
    </submittedName>
</protein>
<evidence type="ECO:0000256" key="5">
    <source>
        <dbReference type="ARBA" id="ARBA00022692"/>
    </source>
</evidence>
<feature type="transmembrane region" description="Helical" evidence="10">
    <location>
        <begin position="112"/>
        <end position="130"/>
    </location>
</feature>
<evidence type="ECO:0000256" key="7">
    <source>
        <dbReference type="ARBA" id="ARBA00022989"/>
    </source>
</evidence>
<dbReference type="FunFam" id="1.20.1250.20:FF:000002">
    <property type="entry name" value="Sugar transport protein 13"/>
    <property type="match status" value="1"/>
</dbReference>
<dbReference type="AlphaFoldDB" id="A0A2K3L163"/>
<dbReference type="GO" id="GO:0015293">
    <property type="term" value="F:symporter activity"/>
    <property type="evidence" value="ECO:0007669"/>
    <property type="project" value="UniProtKB-KW"/>
</dbReference>
<dbReference type="NCBIfam" id="TIGR00879">
    <property type="entry name" value="SP"/>
    <property type="match status" value="1"/>
</dbReference>
<evidence type="ECO:0000256" key="4">
    <source>
        <dbReference type="ARBA" id="ARBA00022597"/>
    </source>
</evidence>
<feature type="domain" description="Major facilitator superfamily (MFS) profile" evidence="11">
    <location>
        <begin position="27"/>
        <end position="476"/>
    </location>
</feature>
<dbReference type="ExpressionAtlas" id="A0A2K3L163">
    <property type="expression patterns" value="baseline"/>
</dbReference>
<dbReference type="PRINTS" id="PR00171">
    <property type="entry name" value="SUGRTRNSPORT"/>
</dbReference>
<evidence type="ECO:0000256" key="2">
    <source>
        <dbReference type="ARBA" id="ARBA00010992"/>
    </source>
</evidence>
<dbReference type="Pfam" id="PF00083">
    <property type="entry name" value="Sugar_tr"/>
    <property type="match status" value="1"/>
</dbReference>
<comment type="subcellular location">
    <subcellularLocation>
        <location evidence="1">Membrane</location>
        <topology evidence="1">Multi-pass membrane protein</topology>
    </subcellularLocation>
</comment>
<dbReference type="CDD" id="cd17361">
    <property type="entry name" value="MFS_STP"/>
    <property type="match status" value="1"/>
</dbReference>
<feature type="transmembrane region" description="Helical" evidence="10">
    <location>
        <begin position="283"/>
        <end position="306"/>
    </location>
</feature>
<dbReference type="Gene3D" id="1.20.1250.20">
    <property type="entry name" value="MFS general substrate transporter like domains"/>
    <property type="match status" value="1"/>
</dbReference>